<proteinExistence type="predicted"/>
<sequence length="88" mass="9816">MADDTDLPPPIRGYGLDMQDLPERHAQLGAGITESFRATRRPAAMVRRTLCTRHGKRGRGRWGAITGYTDDMPNSLPYWRLPAPRPGA</sequence>
<dbReference type="RefSeq" id="WP_037261271.1">
    <property type="nucleotide sequence ID" value="NZ_QHKI01000062.1"/>
</dbReference>
<accession>A0A428YRC1</accession>
<gene>
    <name evidence="1" type="ORF">DMH04_43560</name>
</gene>
<evidence type="ECO:0000313" key="1">
    <source>
        <dbReference type="EMBL" id="RSM71605.1"/>
    </source>
</evidence>
<evidence type="ECO:0000313" key="2">
    <source>
        <dbReference type="Proteomes" id="UP000287547"/>
    </source>
</evidence>
<name>A0A428YRC1_KIBAR</name>
<comment type="caution">
    <text evidence="1">The sequence shown here is derived from an EMBL/GenBank/DDBJ whole genome shotgun (WGS) entry which is preliminary data.</text>
</comment>
<dbReference type="AlphaFoldDB" id="A0A428YRC1"/>
<reference evidence="1 2" key="1">
    <citation type="submission" date="2018-05" db="EMBL/GenBank/DDBJ databases">
        <title>Evolution of GPA BGCs.</title>
        <authorList>
            <person name="Waglechner N."/>
            <person name="Wright G.D."/>
        </authorList>
    </citation>
    <scope>NUCLEOTIDE SEQUENCE [LARGE SCALE GENOMIC DNA]</scope>
    <source>
        <strain evidence="1 2">A82846</strain>
    </source>
</reference>
<dbReference type="Proteomes" id="UP000287547">
    <property type="component" value="Unassembled WGS sequence"/>
</dbReference>
<organism evidence="1 2">
    <name type="scientific">Kibdelosporangium aridum</name>
    <dbReference type="NCBI Taxonomy" id="2030"/>
    <lineage>
        <taxon>Bacteria</taxon>
        <taxon>Bacillati</taxon>
        <taxon>Actinomycetota</taxon>
        <taxon>Actinomycetes</taxon>
        <taxon>Pseudonocardiales</taxon>
        <taxon>Pseudonocardiaceae</taxon>
        <taxon>Kibdelosporangium</taxon>
    </lineage>
</organism>
<protein>
    <submittedName>
        <fullName evidence="1">Uncharacterized protein</fullName>
    </submittedName>
</protein>
<dbReference type="EMBL" id="QHKI01000062">
    <property type="protein sequence ID" value="RSM71605.1"/>
    <property type="molecule type" value="Genomic_DNA"/>
</dbReference>